<keyword evidence="9 11" id="KW-0472">Membrane</keyword>
<dbReference type="Proteomes" id="UP000295258">
    <property type="component" value="Unassembled WGS sequence"/>
</dbReference>
<name>A0A4R4VV42_9ACTN</name>
<dbReference type="EMBL" id="SMKO01000014">
    <property type="protein sequence ID" value="TDD09939.1"/>
    <property type="molecule type" value="Genomic_DNA"/>
</dbReference>
<dbReference type="PANTHER" id="PTHR24221:SF654">
    <property type="entry name" value="ATP-BINDING CASSETTE SUB-FAMILY B MEMBER 6"/>
    <property type="match status" value="1"/>
</dbReference>
<proteinExistence type="predicted"/>
<feature type="transmembrane region" description="Helical" evidence="11">
    <location>
        <begin position="170"/>
        <end position="189"/>
    </location>
</feature>
<dbReference type="RefSeq" id="WP_132593779.1">
    <property type="nucleotide sequence ID" value="NZ_SMKO01000014.1"/>
</dbReference>
<feature type="transmembrane region" description="Helical" evidence="11">
    <location>
        <begin position="145"/>
        <end position="164"/>
    </location>
</feature>
<dbReference type="PROSITE" id="PS50929">
    <property type="entry name" value="ABC_TM1F"/>
    <property type="match status" value="1"/>
</dbReference>
<feature type="transmembrane region" description="Helical" evidence="11">
    <location>
        <begin position="263"/>
        <end position="281"/>
    </location>
</feature>
<dbReference type="AlphaFoldDB" id="A0A4R4VV42"/>
<dbReference type="InterPro" id="IPR036640">
    <property type="entry name" value="ABC1_TM_sf"/>
</dbReference>
<evidence type="ECO:0000256" key="1">
    <source>
        <dbReference type="ARBA" id="ARBA00004651"/>
    </source>
</evidence>
<evidence type="ECO:0000256" key="7">
    <source>
        <dbReference type="ARBA" id="ARBA00022840"/>
    </source>
</evidence>
<evidence type="ECO:0000256" key="10">
    <source>
        <dbReference type="SAM" id="MobiDB-lite"/>
    </source>
</evidence>
<comment type="subcellular location">
    <subcellularLocation>
        <location evidence="1">Cell membrane</location>
        <topology evidence="1">Multi-pass membrane protein</topology>
    </subcellularLocation>
</comment>
<dbReference type="SUPFAM" id="SSF52540">
    <property type="entry name" value="P-loop containing nucleoside triphosphate hydrolases"/>
    <property type="match status" value="1"/>
</dbReference>
<dbReference type="PANTHER" id="PTHR24221">
    <property type="entry name" value="ATP-BINDING CASSETTE SUB-FAMILY B"/>
    <property type="match status" value="1"/>
</dbReference>
<dbReference type="GO" id="GO:0005524">
    <property type="term" value="F:ATP binding"/>
    <property type="evidence" value="ECO:0007669"/>
    <property type="project" value="UniProtKB-KW"/>
</dbReference>
<evidence type="ECO:0000256" key="11">
    <source>
        <dbReference type="SAM" id="Phobius"/>
    </source>
</evidence>
<evidence type="ECO:0000259" key="13">
    <source>
        <dbReference type="PROSITE" id="PS50929"/>
    </source>
</evidence>
<dbReference type="Pfam" id="PF00664">
    <property type="entry name" value="ABC_membrane"/>
    <property type="match status" value="1"/>
</dbReference>
<feature type="transmembrane region" description="Helical" evidence="11">
    <location>
        <begin position="27"/>
        <end position="46"/>
    </location>
</feature>
<evidence type="ECO:0000256" key="4">
    <source>
        <dbReference type="ARBA" id="ARBA00022519"/>
    </source>
</evidence>
<keyword evidence="7 14" id="KW-0067">ATP-binding</keyword>
<dbReference type="Gene3D" id="3.40.50.300">
    <property type="entry name" value="P-loop containing nucleotide triphosphate hydrolases"/>
    <property type="match status" value="1"/>
</dbReference>
<feature type="domain" description="ABC transmembrane type-1" evidence="13">
    <location>
        <begin position="32"/>
        <end position="313"/>
    </location>
</feature>
<keyword evidence="2" id="KW-0813">Transport</keyword>
<organism evidence="14 15">
    <name type="scientific">Nonomuraea deserti</name>
    <dbReference type="NCBI Taxonomy" id="1848322"/>
    <lineage>
        <taxon>Bacteria</taxon>
        <taxon>Bacillati</taxon>
        <taxon>Actinomycetota</taxon>
        <taxon>Actinomycetes</taxon>
        <taxon>Streptosporangiales</taxon>
        <taxon>Streptosporangiaceae</taxon>
        <taxon>Nonomuraea</taxon>
    </lineage>
</organism>
<evidence type="ECO:0000256" key="8">
    <source>
        <dbReference type="ARBA" id="ARBA00022989"/>
    </source>
</evidence>
<dbReference type="InterPro" id="IPR039421">
    <property type="entry name" value="Type_1_exporter"/>
</dbReference>
<evidence type="ECO:0000259" key="12">
    <source>
        <dbReference type="PROSITE" id="PS50893"/>
    </source>
</evidence>
<dbReference type="SMART" id="SM00382">
    <property type="entry name" value="AAA"/>
    <property type="match status" value="1"/>
</dbReference>
<keyword evidence="5 11" id="KW-0812">Transmembrane</keyword>
<dbReference type="Gene3D" id="1.20.1560.10">
    <property type="entry name" value="ABC transporter type 1, transmembrane domain"/>
    <property type="match status" value="1"/>
</dbReference>
<dbReference type="GO" id="GO:0140359">
    <property type="term" value="F:ABC-type transporter activity"/>
    <property type="evidence" value="ECO:0007669"/>
    <property type="project" value="InterPro"/>
</dbReference>
<evidence type="ECO:0000256" key="5">
    <source>
        <dbReference type="ARBA" id="ARBA00022692"/>
    </source>
</evidence>
<dbReference type="FunFam" id="3.40.50.300:FF:001001">
    <property type="entry name" value="Multidrug ABC transporter ATP-binding protein"/>
    <property type="match status" value="1"/>
</dbReference>
<feature type="transmembrane region" description="Helical" evidence="11">
    <location>
        <begin position="66"/>
        <end position="92"/>
    </location>
</feature>
<dbReference type="InterPro" id="IPR003439">
    <property type="entry name" value="ABC_transporter-like_ATP-bd"/>
</dbReference>
<evidence type="ECO:0000256" key="3">
    <source>
        <dbReference type="ARBA" id="ARBA00022475"/>
    </source>
</evidence>
<dbReference type="GO" id="GO:0016887">
    <property type="term" value="F:ATP hydrolysis activity"/>
    <property type="evidence" value="ECO:0007669"/>
    <property type="project" value="InterPro"/>
</dbReference>
<keyword evidence="6" id="KW-0547">Nucleotide-binding</keyword>
<evidence type="ECO:0000313" key="14">
    <source>
        <dbReference type="EMBL" id="TDD09939.1"/>
    </source>
</evidence>
<dbReference type="InterPro" id="IPR027417">
    <property type="entry name" value="P-loop_NTPase"/>
</dbReference>
<feature type="domain" description="ABC transporter" evidence="12">
    <location>
        <begin position="385"/>
        <end position="616"/>
    </location>
</feature>
<keyword evidence="4" id="KW-0997">Cell inner membrane</keyword>
<dbReference type="InterPro" id="IPR003593">
    <property type="entry name" value="AAA+_ATPase"/>
</dbReference>
<evidence type="ECO:0000313" key="15">
    <source>
        <dbReference type="Proteomes" id="UP000295258"/>
    </source>
</evidence>
<dbReference type="GO" id="GO:0034040">
    <property type="term" value="F:ATPase-coupled lipid transmembrane transporter activity"/>
    <property type="evidence" value="ECO:0007669"/>
    <property type="project" value="TreeGrafter"/>
</dbReference>
<dbReference type="InterPro" id="IPR011527">
    <property type="entry name" value="ABC1_TM_dom"/>
</dbReference>
<accession>A0A4R4VV42</accession>
<evidence type="ECO:0000256" key="9">
    <source>
        <dbReference type="ARBA" id="ARBA00023136"/>
    </source>
</evidence>
<keyword evidence="3" id="KW-1003">Cell membrane</keyword>
<gene>
    <name evidence="14" type="ORF">E1292_08525</name>
</gene>
<dbReference type="SUPFAM" id="SSF90123">
    <property type="entry name" value="ABC transporter transmembrane region"/>
    <property type="match status" value="1"/>
</dbReference>
<dbReference type="GO" id="GO:0005886">
    <property type="term" value="C:plasma membrane"/>
    <property type="evidence" value="ECO:0007669"/>
    <property type="project" value="UniProtKB-SubCell"/>
</dbReference>
<protein>
    <submittedName>
        <fullName evidence="14">ABC transporter ATP-binding protein</fullName>
    </submittedName>
</protein>
<reference evidence="14 15" key="1">
    <citation type="submission" date="2019-03" db="EMBL/GenBank/DDBJ databases">
        <title>Draft genome sequences of novel Actinobacteria.</title>
        <authorList>
            <person name="Sahin N."/>
            <person name="Ay H."/>
            <person name="Saygin H."/>
        </authorList>
    </citation>
    <scope>NUCLEOTIDE SEQUENCE [LARGE SCALE GENOMIC DNA]</scope>
    <source>
        <strain evidence="14 15">KC310</strain>
    </source>
</reference>
<evidence type="ECO:0000256" key="2">
    <source>
        <dbReference type="ARBA" id="ARBA00022448"/>
    </source>
</evidence>
<dbReference type="CDD" id="cd07346">
    <property type="entry name" value="ABC_6TM_exporters"/>
    <property type="match status" value="1"/>
</dbReference>
<dbReference type="PROSITE" id="PS50893">
    <property type="entry name" value="ABC_TRANSPORTER_2"/>
    <property type="match status" value="1"/>
</dbReference>
<feature type="compositionally biased region" description="Basic and acidic residues" evidence="10">
    <location>
        <begin position="361"/>
        <end position="374"/>
    </location>
</feature>
<comment type="caution">
    <text evidence="14">The sequence shown here is derived from an EMBL/GenBank/DDBJ whole genome shotgun (WGS) entry which is preliminary data.</text>
</comment>
<feature type="compositionally biased region" description="Gly residues" evidence="10">
    <location>
        <begin position="337"/>
        <end position="358"/>
    </location>
</feature>
<evidence type="ECO:0000256" key="6">
    <source>
        <dbReference type="ARBA" id="ARBA00022741"/>
    </source>
</evidence>
<keyword evidence="8 11" id="KW-1133">Transmembrane helix</keyword>
<dbReference type="Pfam" id="PF00005">
    <property type="entry name" value="ABC_tran"/>
    <property type="match status" value="1"/>
</dbReference>
<sequence length="627" mass="64182">MTGPDRLPVADARRTWAWLRLELRARWIGGTLAALVGVVGAAASVVPAYALGTLVDRVRENAPVSAIIPIAVVIVAAAVVGGAATGAATYLIGRVCGHMLADLRERTVARALTLPVTTLERAGKGDLLSRVSTDAASIGKAATSVVPTMISAFLLGVLSIAAMAGMDWRLGLAGAVAVPLYVAALRWYLPRAAPKYAAERRAVAGNSQLLVENMQGARTVHAYRLEQRRLRDIGDASHQVHDISVSVFTLFTRFVGRVNRAEFFGLAAILVVGFLLVRSGAATVGQSAAAAVLFHRLFNPIGMLLFTFDELQAAAASLARLVGVVDLAPDPGDGPDRPGGGLAARGDGPGRPGGGLAARGGDPDRPGGDLDRSGDGASGPGGAGLELSGVRFGYDGGPEVLHGVSISLPAGARVALVGSTGAGKSTLAAIAAGILRPGGGTVSVGGVALPPDRLRAHVAIITQEVHVFAGPLVEDLRLARQGASPGEIASALSAVGALDWATALPDGLDTVVGEGGHELTTAQAQQLALARLILVDPAIAILDEATAEAGSLGARTLEESAAAATRGRTTLIVAHRLTQAAAADRVVVLEHGRIVEQGRHQELVAAGGRYAQLWRAWEARTPTSSSR</sequence>
<keyword evidence="15" id="KW-1185">Reference proteome</keyword>
<feature type="region of interest" description="Disordered" evidence="10">
    <location>
        <begin position="330"/>
        <end position="382"/>
    </location>
</feature>